<proteinExistence type="predicted"/>
<dbReference type="InterPro" id="IPR000618">
    <property type="entry name" value="Insect_cuticle"/>
</dbReference>
<dbReference type="GO" id="GO:0042302">
    <property type="term" value="F:structural constituent of cuticle"/>
    <property type="evidence" value="ECO:0007669"/>
    <property type="project" value="UniProtKB-UniRule"/>
</dbReference>
<feature type="signal peptide" evidence="3">
    <location>
        <begin position="1"/>
        <end position="18"/>
    </location>
</feature>
<dbReference type="GO" id="GO:0031012">
    <property type="term" value="C:extracellular matrix"/>
    <property type="evidence" value="ECO:0007669"/>
    <property type="project" value="TreeGrafter"/>
</dbReference>
<dbReference type="GO" id="GO:0005615">
    <property type="term" value="C:extracellular space"/>
    <property type="evidence" value="ECO:0007669"/>
    <property type="project" value="TreeGrafter"/>
</dbReference>
<dbReference type="Pfam" id="PF00379">
    <property type="entry name" value="Chitin_bind_4"/>
    <property type="match status" value="1"/>
</dbReference>
<keyword evidence="5" id="KW-1185">Reference proteome</keyword>
<dbReference type="AlphaFoldDB" id="A0A1I8M3D6"/>
<evidence type="ECO:0000256" key="2">
    <source>
        <dbReference type="PROSITE-ProRule" id="PRU00497"/>
    </source>
</evidence>
<dbReference type="PROSITE" id="PS00233">
    <property type="entry name" value="CHIT_BIND_RR_1"/>
    <property type="match status" value="1"/>
</dbReference>
<organism evidence="4">
    <name type="scientific">Musca domestica</name>
    <name type="common">House fly</name>
    <dbReference type="NCBI Taxonomy" id="7370"/>
    <lineage>
        <taxon>Eukaryota</taxon>
        <taxon>Metazoa</taxon>
        <taxon>Ecdysozoa</taxon>
        <taxon>Arthropoda</taxon>
        <taxon>Hexapoda</taxon>
        <taxon>Insecta</taxon>
        <taxon>Pterygota</taxon>
        <taxon>Neoptera</taxon>
        <taxon>Endopterygota</taxon>
        <taxon>Diptera</taxon>
        <taxon>Brachycera</taxon>
        <taxon>Muscomorpha</taxon>
        <taxon>Muscoidea</taxon>
        <taxon>Muscidae</taxon>
        <taxon>Musca</taxon>
    </lineage>
</organism>
<evidence type="ECO:0000313" key="5">
    <source>
        <dbReference type="Proteomes" id="UP001652621"/>
    </source>
</evidence>
<dbReference type="GeneID" id="101891470"/>
<name>A0A1I8M3D6_MUSDO</name>
<dbReference type="RefSeq" id="XP_005184970.1">
    <property type="nucleotide sequence ID" value="XM_005184913.3"/>
</dbReference>
<accession>A0A1I8M3D6</accession>
<keyword evidence="1 2" id="KW-0193">Cuticle</keyword>
<protein>
    <submittedName>
        <fullName evidence="6">Adult-specific cuticular protein ACP-20</fullName>
    </submittedName>
</protein>
<dbReference type="KEGG" id="mde:101891470"/>
<dbReference type="InterPro" id="IPR051217">
    <property type="entry name" value="Insect_Cuticle_Struc_Prot"/>
</dbReference>
<dbReference type="InterPro" id="IPR031311">
    <property type="entry name" value="CHIT_BIND_RR_consensus"/>
</dbReference>
<dbReference type="PRINTS" id="PR00947">
    <property type="entry name" value="CUTICLE"/>
</dbReference>
<dbReference type="PANTHER" id="PTHR12236">
    <property type="entry name" value="STRUCTURAL CONTITUENT OF CUTICLE"/>
    <property type="match status" value="1"/>
</dbReference>
<dbReference type="EnsemblMetazoa" id="MDOA000834-RA">
    <property type="protein sequence ID" value="MDOA000834-PA"/>
    <property type="gene ID" value="MDOA000834"/>
</dbReference>
<dbReference type="VEuPathDB" id="VectorBase:MDOMA2_003219"/>
<evidence type="ECO:0000256" key="1">
    <source>
        <dbReference type="ARBA" id="ARBA00022460"/>
    </source>
</evidence>
<dbReference type="PANTHER" id="PTHR12236:SF76">
    <property type="entry name" value="ADULT-SPECIFIC CUTICULAR PROTEIN ACP-20-LIKE PROTEIN"/>
    <property type="match status" value="1"/>
</dbReference>
<dbReference type="Proteomes" id="UP001652621">
    <property type="component" value="Unplaced"/>
</dbReference>
<evidence type="ECO:0000256" key="3">
    <source>
        <dbReference type="SAM" id="SignalP"/>
    </source>
</evidence>
<dbReference type="VEuPathDB" id="VectorBase:MDOA000834"/>
<evidence type="ECO:0000313" key="4">
    <source>
        <dbReference type="EnsemblMetazoa" id="MDOA000834-PA"/>
    </source>
</evidence>
<reference evidence="6" key="2">
    <citation type="submission" date="2025-04" db="UniProtKB">
        <authorList>
            <consortium name="RefSeq"/>
        </authorList>
    </citation>
    <scope>IDENTIFICATION</scope>
    <source>
        <strain evidence="6">Aabys</strain>
    </source>
</reference>
<gene>
    <name evidence="4" type="primary">101891470</name>
    <name evidence="6" type="synonym">LOC101891470</name>
</gene>
<dbReference type="STRING" id="7370.A0A1I8M3D6"/>
<reference evidence="4" key="1">
    <citation type="submission" date="2020-05" db="UniProtKB">
        <authorList>
            <consortium name="EnsemblMetazoa"/>
        </authorList>
    </citation>
    <scope>IDENTIFICATION</scope>
    <source>
        <strain evidence="4">Aabys</strain>
    </source>
</reference>
<sequence>MKSLAVLTFLAICSLSAAGYAGHGASSYAIITKHEPTYHHGWSGSYGGGGDSYDYSAGGYGGASESHGWSGGHGGGDHHDYYSHPKYEFKYGVKDLKTGDIKDQWEQRDGDKVKGSYSLKEADGTTRIVEYHADKHNGFNAIVKQIGHPVVHHKVYYGGFEGSYGGHGHGHATSYASVKLH</sequence>
<dbReference type="PROSITE" id="PS51155">
    <property type="entry name" value="CHIT_BIND_RR_2"/>
    <property type="match status" value="1"/>
</dbReference>
<dbReference type="eggNOG" id="ENOG502SGA3">
    <property type="taxonomic scope" value="Eukaryota"/>
</dbReference>
<keyword evidence="3" id="KW-0732">Signal</keyword>
<feature type="chain" id="PRO_5044559761" evidence="3">
    <location>
        <begin position="19"/>
        <end position="181"/>
    </location>
</feature>
<dbReference type="OrthoDB" id="6382835at2759"/>
<evidence type="ECO:0000313" key="6">
    <source>
        <dbReference type="RefSeq" id="XP_005184970.1"/>
    </source>
</evidence>